<dbReference type="Pfam" id="PF01957">
    <property type="entry name" value="NfeD"/>
    <property type="match status" value="1"/>
</dbReference>
<dbReference type="STRING" id="1834516.BL253_13810"/>
<dbReference type="SUPFAM" id="SSF141322">
    <property type="entry name" value="NfeD domain-like"/>
    <property type="match status" value="1"/>
</dbReference>
<evidence type="ECO:0000313" key="7">
    <source>
        <dbReference type="EMBL" id="ONH30567.1"/>
    </source>
</evidence>
<dbReference type="Gene3D" id="2.40.50.140">
    <property type="entry name" value="Nucleic acid-binding proteins"/>
    <property type="match status" value="1"/>
</dbReference>
<comment type="subcellular location">
    <subcellularLocation>
        <location evidence="1">Membrane</location>
        <topology evidence="1">Multi-pass membrane protein</topology>
    </subcellularLocation>
</comment>
<name>A0A1V2IBU1_9ACTN</name>
<dbReference type="InterPro" id="IPR012340">
    <property type="entry name" value="NA-bd_OB-fold"/>
</dbReference>
<dbReference type="AlphaFoldDB" id="A0A1V2IBU1"/>
<keyword evidence="8" id="KW-1185">Reference proteome</keyword>
<sequence length="155" mass="16206">MPAEVVWFVVAGALAVGELLTGGLYLLMLAGAALVSALVALLGGDTAWQVVAFVVASGGLTFGLRPIARRHLMDTPLTTTGTDALIGVEGVVLERVDRDDGRVKIRGEVWSARAYPEDAVLVVGSRVRVLRIDGATAVVHQEEIPGPEAPRGELA</sequence>
<dbReference type="OrthoDB" id="9792945at2"/>
<dbReference type="Proteomes" id="UP000188929">
    <property type="component" value="Unassembled WGS sequence"/>
</dbReference>
<feature type="transmembrane region" description="Helical" evidence="5">
    <location>
        <begin position="46"/>
        <end position="64"/>
    </location>
</feature>
<keyword evidence="3 5" id="KW-1133">Transmembrane helix</keyword>
<dbReference type="PANTHER" id="PTHR33507:SF3">
    <property type="entry name" value="INNER MEMBRANE PROTEIN YBBJ"/>
    <property type="match status" value="1"/>
</dbReference>
<evidence type="ECO:0000256" key="5">
    <source>
        <dbReference type="SAM" id="Phobius"/>
    </source>
</evidence>
<organism evidence="7 8">
    <name type="scientific">Pseudofrankia asymbiotica</name>
    <dbReference type="NCBI Taxonomy" id="1834516"/>
    <lineage>
        <taxon>Bacteria</taxon>
        <taxon>Bacillati</taxon>
        <taxon>Actinomycetota</taxon>
        <taxon>Actinomycetes</taxon>
        <taxon>Frankiales</taxon>
        <taxon>Frankiaceae</taxon>
        <taxon>Pseudofrankia</taxon>
    </lineage>
</organism>
<keyword evidence="4 5" id="KW-0472">Membrane</keyword>
<evidence type="ECO:0000256" key="1">
    <source>
        <dbReference type="ARBA" id="ARBA00004141"/>
    </source>
</evidence>
<protein>
    <recommendedName>
        <fullName evidence="6">NfeD-like C-terminal domain-containing protein</fullName>
    </recommendedName>
</protein>
<dbReference type="RefSeq" id="WP_076817088.1">
    <property type="nucleotide sequence ID" value="NZ_MOMC01000025.1"/>
</dbReference>
<comment type="caution">
    <text evidence="7">The sequence shown here is derived from an EMBL/GenBank/DDBJ whole genome shotgun (WGS) entry which is preliminary data.</text>
</comment>
<dbReference type="InterPro" id="IPR002810">
    <property type="entry name" value="NfeD-like_C"/>
</dbReference>
<accession>A0A1V2IBU1</accession>
<keyword evidence="2 5" id="KW-0812">Transmembrane</keyword>
<feature type="domain" description="NfeD-like C-terminal" evidence="6">
    <location>
        <begin position="83"/>
        <end position="140"/>
    </location>
</feature>
<feature type="transmembrane region" description="Helical" evidence="5">
    <location>
        <begin position="7"/>
        <end position="40"/>
    </location>
</feature>
<dbReference type="PANTHER" id="PTHR33507">
    <property type="entry name" value="INNER MEMBRANE PROTEIN YBBJ"/>
    <property type="match status" value="1"/>
</dbReference>
<proteinExistence type="predicted"/>
<evidence type="ECO:0000259" key="6">
    <source>
        <dbReference type="Pfam" id="PF01957"/>
    </source>
</evidence>
<dbReference type="InterPro" id="IPR052165">
    <property type="entry name" value="Membrane_assoc_protease"/>
</dbReference>
<gene>
    <name evidence="7" type="ORF">BL253_13810</name>
</gene>
<evidence type="ECO:0000256" key="2">
    <source>
        <dbReference type="ARBA" id="ARBA00022692"/>
    </source>
</evidence>
<evidence type="ECO:0000256" key="3">
    <source>
        <dbReference type="ARBA" id="ARBA00022989"/>
    </source>
</evidence>
<reference evidence="8" key="1">
    <citation type="submission" date="2016-10" db="EMBL/GenBank/DDBJ databases">
        <title>Frankia sp. NRRL B-16386 Genome sequencing.</title>
        <authorList>
            <person name="Ghodhbane-Gtari F."/>
            <person name="Swanson E."/>
            <person name="Gueddou A."/>
            <person name="Hezbri K."/>
            <person name="Ktari K."/>
            <person name="Nouioui I."/>
            <person name="Morris K."/>
            <person name="Simpson S."/>
            <person name="Abebe-Akele F."/>
            <person name="Thomas K."/>
            <person name="Gtari M."/>
            <person name="Tisa L.S."/>
        </authorList>
    </citation>
    <scope>NUCLEOTIDE SEQUENCE [LARGE SCALE GENOMIC DNA]</scope>
    <source>
        <strain evidence="8">NRRL B-16386</strain>
    </source>
</reference>
<evidence type="ECO:0000256" key="4">
    <source>
        <dbReference type="ARBA" id="ARBA00023136"/>
    </source>
</evidence>
<dbReference type="EMBL" id="MOMC01000025">
    <property type="protein sequence ID" value="ONH30567.1"/>
    <property type="molecule type" value="Genomic_DNA"/>
</dbReference>
<dbReference type="GO" id="GO:0005886">
    <property type="term" value="C:plasma membrane"/>
    <property type="evidence" value="ECO:0007669"/>
    <property type="project" value="TreeGrafter"/>
</dbReference>
<evidence type="ECO:0000313" key="8">
    <source>
        <dbReference type="Proteomes" id="UP000188929"/>
    </source>
</evidence>